<evidence type="ECO:0000313" key="5">
    <source>
        <dbReference type="EMBL" id="SDX64461.1"/>
    </source>
</evidence>
<feature type="domain" description="HTH marR-type" evidence="4">
    <location>
        <begin position="1"/>
        <end position="139"/>
    </location>
</feature>
<evidence type="ECO:0000256" key="3">
    <source>
        <dbReference type="ARBA" id="ARBA00023163"/>
    </source>
</evidence>
<dbReference type="PANTHER" id="PTHR33164">
    <property type="entry name" value="TRANSCRIPTIONAL REGULATOR, MARR FAMILY"/>
    <property type="match status" value="1"/>
</dbReference>
<keyword evidence="2 5" id="KW-0238">DNA-binding</keyword>
<dbReference type="InterPro" id="IPR000835">
    <property type="entry name" value="HTH_MarR-typ"/>
</dbReference>
<proteinExistence type="predicted"/>
<dbReference type="Gene3D" id="1.10.10.10">
    <property type="entry name" value="Winged helix-like DNA-binding domain superfamily/Winged helix DNA-binding domain"/>
    <property type="match status" value="1"/>
</dbReference>
<protein>
    <submittedName>
        <fullName evidence="5">DNA-binding transcriptional regulator, MarR family</fullName>
    </submittedName>
</protein>
<dbReference type="SUPFAM" id="SSF46785">
    <property type="entry name" value="Winged helix' DNA-binding domain"/>
    <property type="match status" value="1"/>
</dbReference>
<name>A0A1H3DDI9_9RHOB</name>
<dbReference type="PANTHER" id="PTHR33164:SF64">
    <property type="entry name" value="TRANSCRIPTIONAL REGULATOR SLYA"/>
    <property type="match status" value="1"/>
</dbReference>
<dbReference type="EMBL" id="FNOM01000013">
    <property type="protein sequence ID" value="SDX64461.1"/>
    <property type="molecule type" value="Genomic_DNA"/>
</dbReference>
<dbReference type="PROSITE" id="PS50995">
    <property type="entry name" value="HTH_MARR_2"/>
    <property type="match status" value="1"/>
</dbReference>
<keyword evidence="6" id="KW-1185">Reference proteome</keyword>
<dbReference type="AlphaFoldDB" id="A0A1H3DDI9"/>
<evidence type="ECO:0000256" key="1">
    <source>
        <dbReference type="ARBA" id="ARBA00023015"/>
    </source>
</evidence>
<dbReference type="OrthoDB" id="7861390at2"/>
<accession>A0A1H3DDI9</accession>
<dbReference type="InterPro" id="IPR039422">
    <property type="entry name" value="MarR/SlyA-like"/>
</dbReference>
<evidence type="ECO:0000256" key="2">
    <source>
        <dbReference type="ARBA" id="ARBA00023125"/>
    </source>
</evidence>
<dbReference type="STRING" id="564137.SAMN04488238_11310"/>
<evidence type="ECO:0000313" key="6">
    <source>
        <dbReference type="Proteomes" id="UP000198539"/>
    </source>
</evidence>
<dbReference type="GO" id="GO:0003677">
    <property type="term" value="F:DNA binding"/>
    <property type="evidence" value="ECO:0007669"/>
    <property type="project" value="UniProtKB-KW"/>
</dbReference>
<dbReference type="RefSeq" id="WP_092891765.1">
    <property type="nucleotide sequence ID" value="NZ_CP061498.1"/>
</dbReference>
<keyword evidence="1" id="KW-0805">Transcription regulation</keyword>
<sequence length="157" mass="17541">MFNYEKIPLHWVNRLGFVLRKELSAVFREAGHPVSPEEWAILLVLWKQSPQTPGALADVTTKDRTTITRLIDAMVRKNLVSRSEDPDDRRRSVVAVSAHGVAMQEDLVRLAQGLINRALTDIPADDIETTTRTLRAMTENLLVPAQSASGQRISEDG</sequence>
<dbReference type="InterPro" id="IPR036390">
    <property type="entry name" value="WH_DNA-bd_sf"/>
</dbReference>
<dbReference type="InterPro" id="IPR036388">
    <property type="entry name" value="WH-like_DNA-bd_sf"/>
</dbReference>
<dbReference type="GO" id="GO:0003700">
    <property type="term" value="F:DNA-binding transcription factor activity"/>
    <property type="evidence" value="ECO:0007669"/>
    <property type="project" value="InterPro"/>
</dbReference>
<dbReference type="SMART" id="SM00347">
    <property type="entry name" value="HTH_MARR"/>
    <property type="match status" value="1"/>
</dbReference>
<dbReference type="Proteomes" id="UP000198539">
    <property type="component" value="Unassembled WGS sequence"/>
</dbReference>
<keyword evidence="3" id="KW-0804">Transcription</keyword>
<reference evidence="5 6" key="1">
    <citation type="submission" date="2016-10" db="EMBL/GenBank/DDBJ databases">
        <authorList>
            <person name="de Groot N.N."/>
        </authorList>
    </citation>
    <scope>NUCLEOTIDE SEQUENCE [LARGE SCALE GENOMIC DNA]</scope>
    <source>
        <strain evidence="5 6">CGMCC 1.8894</strain>
    </source>
</reference>
<dbReference type="Pfam" id="PF01047">
    <property type="entry name" value="MarR"/>
    <property type="match status" value="1"/>
</dbReference>
<dbReference type="GO" id="GO:0006950">
    <property type="term" value="P:response to stress"/>
    <property type="evidence" value="ECO:0007669"/>
    <property type="project" value="TreeGrafter"/>
</dbReference>
<evidence type="ECO:0000259" key="4">
    <source>
        <dbReference type="PROSITE" id="PS50995"/>
    </source>
</evidence>
<gene>
    <name evidence="5" type="ORF">SAMN04488238_11310</name>
</gene>
<organism evidence="5 6">
    <name type="scientific">Roseicitreum antarcticum</name>
    <dbReference type="NCBI Taxonomy" id="564137"/>
    <lineage>
        <taxon>Bacteria</taxon>
        <taxon>Pseudomonadati</taxon>
        <taxon>Pseudomonadota</taxon>
        <taxon>Alphaproteobacteria</taxon>
        <taxon>Rhodobacterales</taxon>
        <taxon>Paracoccaceae</taxon>
        <taxon>Roseicitreum</taxon>
    </lineage>
</organism>